<dbReference type="InterPro" id="IPR011257">
    <property type="entry name" value="DNA_glycosylase"/>
</dbReference>
<dbReference type="GO" id="GO:0006285">
    <property type="term" value="P:base-excision repair, AP site formation"/>
    <property type="evidence" value="ECO:0007669"/>
    <property type="project" value="TreeGrafter"/>
</dbReference>
<organism evidence="5">
    <name type="scientific">marine metagenome</name>
    <dbReference type="NCBI Taxonomy" id="408172"/>
    <lineage>
        <taxon>unclassified sequences</taxon>
        <taxon>metagenomes</taxon>
        <taxon>ecological metagenomes</taxon>
    </lineage>
</organism>
<accession>A0A382B662</accession>
<comment type="similarity">
    <text evidence="1">Belongs to the alkylbase DNA glycosidase AlkA family.</text>
</comment>
<dbReference type="AlphaFoldDB" id="A0A382B662"/>
<evidence type="ECO:0000256" key="2">
    <source>
        <dbReference type="ARBA" id="ARBA00022763"/>
    </source>
</evidence>
<proteinExistence type="inferred from homology"/>
<dbReference type="GO" id="GO:0032993">
    <property type="term" value="C:protein-DNA complex"/>
    <property type="evidence" value="ECO:0007669"/>
    <property type="project" value="TreeGrafter"/>
</dbReference>
<dbReference type="Pfam" id="PF00730">
    <property type="entry name" value="HhH-GPD"/>
    <property type="match status" value="1"/>
</dbReference>
<keyword evidence="3" id="KW-0234">DNA repair</keyword>
<dbReference type="GO" id="GO:0008725">
    <property type="term" value="F:DNA-3-methyladenine glycosylase activity"/>
    <property type="evidence" value="ECO:0007669"/>
    <property type="project" value="TreeGrafter"/>
</dbReference>
<gene>
    <name evidence="5" type="ORF">METZ01_LOCUS162164</name>
</gene>
<name>A0A382B662_9ZZZZ</name>
<dbReference type="GO" id="GO:0032131">
    <property type="term" value="F:alkylated DNA binding"/>
    <property type="evidence" value="ECO:0007669"/>
    <property type="project" value="TreeGrafter"/>
</dbReference>
<evidence type="ECO:0000256" key="3">
    <source>
        <dbReference type="ARBA" id="ARBA00023204"/>
    </source>
</evidence>
<dbReference type="SUPFAM" id="SSF48150">
    <property type="entry name" value="DNA-glycosylase"/>
    <property type="match status" value="1"/>
</dbReference>
<dbReference type="FunFam" id="1.10.340.30:FF:000004">
    <property type="entry name" value="DNA-3-methyladenine glycosylase II"/>
    <property type="match status" value="1"/>
</dbReference>
<reference evidence="5" key="1">
    <citation type="submission" date="2018-05" db="EMBL/GenBank/DDBJ databases">
        <authorList>
            <person name="Lanie J.A."/>
            <person name="Ng W.-L."/>
            <person name="Kazmierczak K.M."/>
            <person name="Andrzejewski T.M."/>
            <person name="Davidsen T.M."/>
            <person name="Wayne K.J."/>
            <person name="Tettelin H."/>
            <person name="Glass J.I."/>
            <person name="Rusch D."/>
            <person name="Podicherti R."/>
            <person name="Tsui H.-C.T."/>
            <person name="Winkler M.E."/>
        </authorList>
    </citation>
    <scope>NUCLEOTIDE SEQUENCE</scope>
</reference>
<feature type="domain" description="HhH-GPD" evidence="4">
    <location>
        <begin position="48"/>
        <end position="201"/>
    </location>
</feature>
<evidence type="ECO:0000313" key="5">
    <source>
        <dbReference type="EMBL" id="SVB09310.1"/>
    </source>
</evidence>
<dbReference type="GO" id="GO:0005634">
    <property type="term" value="C:nucleus"/>
    <property type="evidence" value="ECO:0007669"/>
    <property type="project" value="TreeGrafter"/>
</dbReference>
<dbReference type="PANTHER" id="PTHR43003">
    <property type="entry name" value="DNA-3-METHYLADENINE GLYCOSYLASE"/>
    <property type="match status" value="1"/>
</dbReference>
<dbReference type="SMART" id="SM00478">
    <property type="entry name" value="ENDO3c"/>
    <property type="match status" value="1"/>
</dbReference>
<keyword evidence="2" id="KW-0227">DNA damage</keyword>
<dbReference type="EMBL" id="UINC01028399">
    <property type="protein sequence ID" value="SVB09310.1"/>
    <property type="molecule type" value="Genomic_DNA"/>
</dbReference>
<protein>
    <recommendedName>
        <fullName evidence="4">HhH-GPD domain-containing protein</fullName>
    </recommendedName>
</protein>
<evidence type="ECO:0000256" key="1">
    <source>
        <dbReference type="ARBA" id="ARBA00010817"/>
    </source>
</evidence>
<dbReference type="InterPro" id="IPR051912">
    <property type="entry name" value="Alkylbase_DNA_Glycosylase/TA"/>
</dbReference>
<dbReference type="Gene3D" id="1.10.340.30">
    <property type="entry name" value="Hypothetical protein, domain 2"/>
    <property type="match status" value="1"/>
</dbReference>
<dbReference type="GO" id="GO:0043916">
    <property type="term" value="F:DNA-7-methylguanine glycosylase activity"/>
    <property type="evidence" value="ECO:0007669"/>
    <property type="project" value="TreeGrafter"/>
</dbReference>
<dbReference type="Gene3D" id="1.10.1670.40">
    <property type="match status" value="1"/>
</dbReference>
<sequence length="205" mass="23168">MKFQTIWTGGSRKLGGDSVFGPWVRKVGPIRVPATSSEPFFYLVRTIIYQQLAGAAARTIHGRFIEALQDDVTPERVKLARDDTIRKAGLSANKLAALRDLANKVTSGEVRIHDLEAQTDEEVIRRLTLVRGIGPWTAHMYMMFQLHRPDVWPVGDLGVRSGFAKIHGLDSVPVQKLLERLGEKYRPWRSAAAFYCWRALENELL</sequence>
<dbReference type="InterPro" id="IPR003265">
    <property type="entry name" value="HhH-GPD_domain"/>
</dbReference>
<dbReference type="GO" id="GO:0006307">
    <property type="term" value="P:DNA alkylation repair"/>
    <property type="evidence" value="ECO:0007669"/>
    <property type="project" value="TreeGrafter"/>
</dbReference>
<evidence type="ECO:0000259" key="4">
    <source>
        <dbReference type="SMART" id="SM00478"/>
    </source>
</evidence>
<dbReference type="CDD" id="cd00056">
    <property type="entry name" value="ENDO3c"/>
    <property type="match status" value="1"/>
</dbReference>
<dbReference type="PANTHER" id="PTHR43003:SF5">
    <property type="entry name" value="DNA-3-METHYLADENINE GLYCOSYLASE"/>
    <property type="match status" value="1"/>
</dbReference>